<dbReference type="HOGENOM" id="CLU_098529_0_0_3"/>
<proteinExistence type="predicted"/>
<dbReference type="KEGG" id="amr:AM1_4603"/>
<feature type="chain" id="PRO_5002746611" evidence="2">
    <location>
        <begin position="25"/>
        <end position="241"/>
    </location>
</feature>
<dbReference type="Proteomes" id="UP000000268">
    <property type="component" value="Chromosome"/>
</dbReference>
<dbReference type="AlphaFoldDB" id="B0C085"/>
<dbReference type="OrthoDB" id="9820792at2"/>
<evidence type="ECO:0000313" key="3">
    <source>
        <dbReference type="EMBL" id="ABW29577.1"/>
    </source>
</evidence>
<name>B0C085_ACAM1</name>
<gene>
    <name evidence="3" type="ordered locus">AM1_4603</name>
</gene>
<feature type="compositionally biased region" description="Low complexity" evidence="1">
    <location>
        <begin position="183"/>
        <end position="202"/>
    </location>
</feature>
<protein>
    <submittedName>
        <fullName evidence="3">Uncharacterized protein</fullName>
    </submittedName>
</protein>
<sequence>MHTRLILCASVVSLCAISSQSALAQTTTNNIDAPNNATSTANPAVDLNQQGSLVNTQVNTHPLGRSIVGRGVADCTSNGIAVSAFGNGIGPFDTGTLGGSFTYTHSFGMATCNEYAQTQLSKSKLENCLLLISNYSKMVKAGVKVSYQALKAIGGVDCPPVVVQSAVAPANGPLGRNAVPPHQNQSQPVVSQQNQLQRQQQQITPNRHQVQQRQNIPQHQQKPHHSIPSTPVASSQPAPAY</sequence>
<evidence type="ECO:0000256" key="1">
    <source>
        <dbReference type="SAM" id="MobiDB-lite"/>
    </source>
</evidence>
<evidence type="ECO:0000313" key="4">
    <source>
        <dbReference type="Proteomes" id="UP000000268"/>
    </source>
</evidence>
<dbReference type="RefSeq" id="WP_012164881.1">
    <property type="nucleotide sequence ID" value="NC_009925.1"/>
</dbReference>
<dbReference type="EMBL" id="CP000828">
    <property type="protein sequence ID" value="ABW29577.1"/>
    <property type="molecule type" value="Genomic_DNA"/>
</dbReference>
<feature type="region of interest" description="Disordered" evidence="1">
    <location>
        <begin position="173"/>
        <end position="241"/>
    </location>
</feature>
<reference evidence="3 4" key="1">
    <citation type="journal article" date="2008" name="Proc. Natl. Acad. Sci. U.S.A.">
        <title>Niche adaptation and genome expansion in the chlorophyll d-producing cyanobacterium Acaryochloris marina.</title>
        <authorList>
            <person name="Swingley W.D."/>
            <person name="Chen M."/>
            <person name="Cheung P.C."/>
            <person name="Conrad A.L."/>
            <person name="Dejesa L.C."/>
            <person name="Hao J."/>
            <person name="Honchak B.M."/>
            <person name="Karbach L.E."/>
            <person name="Kurdoglu A."/>
            <person name="Lahiri S."/>
            <person name="Mastrian S.D."/>
            <person name="Miyashita H."/>
            <person name="Page L."/>
            <person name="Ramakrishna P."/>
            <person name="Satoh S."/>
            <person name="Sattley W.M."/>
            <person name="Shimada Y."/>
            <person name="Taylor H.L."/>
            <person name="Tomo T."/>
            <person name="Tsuchiya T."/>
            <person name="Wang Z.T."/>
            <person name="Raymond J."/>
            <person name="Mimuro M."/>
            <person name="Blankenship R.E."/>
            <person name="Touchman J.W."/>
        </authorList>
    </citation>
    <scope>NUCLEOTIDE SEQUENCE [LARGE SCALE GENOMIC DNA]</scope>
    <source>
        <strain evidence="4">MBIC 11017</strain>
    </source>
</reference>
<evidence type="ECO:0000256" key="2">
    <source>
        <dbReference type="SAM" id="SignalP"/>
    </source>
</evidence>
<keyword evidence="4" id="KW-1185">Reference proteome</keyword>
<dbReference type="STRING" id="329726.AM1_4603"/>
<feature type="compositionally biased region" description="Polar residues" evidence="1">
    <location>
        <begin position="227"/>
        <end position="241"/>
    </location>
</feature>
<feature type="compositionally biased region" description="Polar residues" evidence="1">
    <location>
        <begin position="203"/>
        <end position="220"/>
    </location>
</feature>
<feature type="signal peptide" evidence="2">
    <location>
        <begin position="1"/>
        <end position="24"/>
    </location>
</feature>
<organism evidence="3 4">
    <name type="scientific">Acaryochloris marina (strain MBIC 11017)</name>
    <dbReference type="NCBI Taxonomy" id="329726"/>
    <lineage>
        <taxon>Bacteria</taxon>
        <taxon>Bacillati</taxon>
        <taxon>Cyanobacteriota</taxon>
        <taxon>Cyanophyceae</taxon>
        <taxon>Acaryochloridales</taxon>
        <taxon>Acaryochloridaceae</taxon>
        <taxon>Acaryochloris</taxon>
    </lineage>
</organism>
<accession>B0C085</accession>
<keyword evidence="2" id="KW-0732">Signal</keyword>